<feature type="compositionally biased region" description="Low complexity" evidence="1">
    <location>
        <begin position="835"/>
        <end position="845"/>
    </location>
</feature>
<keyword evidence="3" id="KW-1185">Reference proteome</keyword>
<evidence type="ECO:0000256" key="1">
    <source>
        <dbReference type="SAM" id="MobiDB-lite"/>
    </source>
</evidence>
<evidence type="ECO:0000313" key="3">
    <source>
        <dbReference type="Proteomes" id="UP000247498"/>
    </source>
</evidence>
<feature type="compositionally biased region" description="Basic and acidic residues" evidence="1">
    <location>
        <begin position="743"/>
        <end position="752"/>
    </location>
</feature>
<feature type="compositionally biased region" description="Low complexity" evidence="1">
    <location>
        <begin position="753"/>
        <end position="763"/>
    </location>
</feature>
<feature type="compositionally biased region" description="Acidic residues" evidence="1">
    <location>
        <begin position="905"/>
        <end position="915"/>
    </location>
</feature>
<feature type="compositionally biased region" description="Acidic residues" evidence="1">
    <location>
        <begin position="211"/>
        <end position="225"/>
    </location>
</feature>
<reference evidence="2 3" key="1">
    <citation type="journal article" date="2018" name="Sci. Rep.">
        <title>Raphidocelis subcapitata (=Pseudokirchneriella subcapitata) provides an insight into genome evolution and environmental adaptations in the Sphaeropleales.</title>
        <authorList>
            <person name="Suzuki S."/>
            <person name="Yamaguchi H."/>
            <person name="Nakajima N."/>
            <person name="Kawachi M."/>
        </authorList>
    </citation>
    <scope>NUCLEOTIDE SEQUENCE [LARGE SCALE GENOMIC DNA]</scope>
    <source>
        <strain evidence="2 3">NIES-35</strain>
    </source>
</reference>
<feature type="region of interest" description="Disordered" evidence="1">
    <location>
        <begin position="181"/>
        <end position="257"/>
    </location>
</feature>
<organism evidence="2 3">
    <name type="scientific">Raphidocelis subcapitata</name>
    <dbReference type="NCBI Taxonomy" id="307507"/>
    <lineage>
        <taxon>Eukaryota</taxon>
        <taxon>Viridiplantae</taxon>
        <taxon>Chlorophyta</taxon>
        <taxon>core chlorophytes</taxon>
        <taxon>Chlorophyceae</taxon>
        <taxon>CS clade</taxon>
        <taxon>Sphaeropleales</taxon>
        <taxon>Selenastraceae</taxon>
        <taxon>Raphidocelis</taxon>
    </lineage>
</organism>
<evidence type="ECO:0000313" key="2">
    <source>
        <dbReference type="EMBL" id="GBF92536.1"/>
    </source>
</evidence>
<feature type="compositionally biased region" description="Acidic residues" evidence="1">
    <location>
        <begin position="190"/>
        <end position="204"/>
    </location>
</feature>
<dbReference type="AlphaFoldDB" id="A0A2V0NY39"/>
<name>A0A2V0NY39_9CHLO</name>
<accession>A0A2V0NY39</accession>
<gene>
    <name evidence="2" type="ORF">Rsub_05150</name>
</gene>
<dbReference type="EMBL" id="BDRX01000033">
    <property type="protein sequence ID" value="GBF92536.1"/>
    <property type="molecule type" value="Genomic_DNA"/>
</dbReference>
<feature type="region of interest" description="Disordered" evidence="1">
    <location>
        <begin position="743"/>
        <end position="763"/>
    </location>
</feature>
<sequence length="978" mass="98973">MARSSLADVRAADRLGCTLRSLVDAVEKGSPPAHGEATYGATLERALGALRGDLALPRRRWLSLAADLRAAKRGTIARLAALAQEARQQMPDAYAKVISSEDTFAARLAASSCLLSAVQALTDCAAVLRKWAGTVGDLPSRSAQGKAKGILVALLQAEAARVEGLVPEATVDEVIKFLAEETGEELPPLQEEDAADDTAADGDSDGSGGDDGSESADTDSGDDDGSASADGDSGGVGGDGSESGNGDSGDDEGSDPMTFLGDLADVITDRYREYVFALYPLREAPLPGDDPDATQQRSGRIGRALVAAKNAAVAGIRRVIEDCARAQAAASGQDRTAYAGRAFSAAAEVMAAYAAAHRAVAAEWGLSAAFQQGAGSDAQRALLEALESEAAYLGSILRARPNTTAQEQAQDPPPPQDGRSLACAASNAMYHAFWSGDAAAGQEAVARLMGLWRGALPELAPSSADSDGPEAAADGEAWREFSAPLSPEQAWELYGSTWAAGGADGALEVVRDTEGLFDALGIVALAAPARGAPTAAGGRTGLPAAALLFGVGLGQPYSCDAAANAEELQAAADAKRRLALKAAPILIDALVCRVDAAAVGAGDMMPRVGAFAGIAEALEGFVGRVPSWCAPDCAGGFAAAFAGAFGAQGKPPPDESVHALASQLRLDSAAAIAAPGCVPEDRNLLIEFLDCASRAVGRSEARIEGAAESARARKAEDATYEIGLALRAATRFIATRLPETRRASGWRCDGDPRAAAPTQARPTAYGETATDVVVIGWGEPLPDACAGAAADALAAAAGPGFPRITLEPAAAAAADEAPAGALVAFCGGAAAAKRGAFAGQPPSSGSGSGEEEAEEEAEEEEAEEEAKEDVPQPTAAADAAESAAEAPAEVWPVEEVAEAAAPEGQEGEEEGEDGGGAEAAEAPAGFEPAVSGAVVEQGAPSRSRRRGRGGRRGGGWALLRAGRALAKGVAAAFGRKPR</sequence>
<feature type="compositionally biased region" description="Low complexity" evidence="1">
    <location>
        <begin position="918"/>
        <end position="930"/>
    </location>
</feature>
<dbReference type="STRING" id="307507.A0A2V0NY39"/>
<feature type="compositionally biased region" description="Acidic residues" evidence="1">
    <location>
        <begin position="849"/>
        <end position="867"/>
    </location>
</feature>
<feature type="compositionally biased region" description="Low complexity" evidence="1">
    <location>
        <begin position="875"/>
        <end position="904"/>
    </location>
</feature>
<feature type="compositionally biased region" description="Gly residues" evidence="1">
    <location>
        <begin position="232"/>
        <end position="247"/>
    </location>
</feature>
<feature type="region of interest" description="Disordered" evidence="1">
    <location>
        <begin position="835"/>
        <end position="957"/>
    </location>
</feature>
<feature type="compositionally biased region" description="Basic residues" evidence="1">
    <location>
        <begin position="942"/>
        <end position="951"/>
    </location>
</feature>
<dbReference type="Proteomes" id="UP000247498">
    <property type="component" value="Unassembled WGS sequence"/>
</dbReference>
<protein>
    <submittedName>
        <fullName evidence="2">Uncharacterized protein</fullName>
    </submittedName>
</protein>
<proteinExistence type="predicted"/>
<dbReference type="InParanoid" id="A0A2V0NY39"/>
<comment type="caution">
    <text evidence="2">The sequence shown here is derived from an EMBL/GenBank/DDBJ whole genome shotgun (WGS) entry which is preliminary data.</text>
</comment>